<dbReference type="Proteomes" id="UP000184342">
    <property type="component" value="Unassembled WGS sequence"/>
</dbReference>
<dbReference type="STRING" id="1122934.SAMN02745691_00343"/>
<dbReference type="OrthoDB" id="1828236at2"/>
<organism evidence="2 3">
    <name type="scientific">Parasporobacterium paucivorans DSM 15970</name>
    <dbReference type="NCBI Taxonomy" id="1122934"/>
    <lineage>
        <taxon>Bacteria</taxon>
        <taxon>Bacillati</taxon>
        <taxon>Bacillota</taxon>
        <taxon>Clostridia</taxon>
        <taxon>Lachnospirales</taxon>
        <taxon>Lachnospiraceae</taxon>
        <taxon>Parasporobacterium</taxon>
    </lineage>
</organism>
<reference evidence="2 3" key="1">
    <citation type="submission" date="2016-11" db="EMBL/GenBank/DDBJ databases">
        <authorList>
            <person name="Jaros S."/>
            <person name="Januszkiewicz K."/>
            <person name="Wedrychowicz H."/>
        </authorList>
    </citation>
    <scope>NUCLEOTIDE SEQUENCE [LARGE SCALE GENOMIC DNA]</scope>
    <source>
        <strain evidence="2 3">DSM 15970</strain>
    </source>
</reference>
<dbReference type="RefSeq" id="WP_073992628.1">
    <property type="nucleotide sequence ID" value="NZ_FQYT01000003.1"/>
</dbReference>
<gene>
    <name evidence="2" type="ORF">SAMN02745691_00343</name>
</gene>
<dbReference type="EMBL" id="FQYT01000003">
    <property type="protein sequence ID" value="SHI47262.1"/>
    <property type="molecule type" value="Genomic_DNA"/>
</dbReference>
<keyword evidence="3" id="KW-1185">Reference proteome</keyword>
<dbReference type="AlphaFoldDB" id="A0A1M6BEU4"/>
<evidence type="ECO:0000256" key="1">
    <source>
        <dbReference type="SAM" id="Phobius"/>
    </source>
</evidence>
<feature type="transmembrane region" description="Helical" evidence="1">
    <location>
        <begin position="6"/>
        <end position="25"/>
    </location>
</feature>
<keyword evidence="1" id="KW-0812">Transmembrane</keyword>
<evidence type="ECO:0000313" key="2">
    <source>
        <dbReference type="EMBL" id="SHI47262.1"/>
    </source>
</evidence>
<evidence type="ECO:0000313" key="3">
    <source>
        <dbReference type="Proteomes" id="UP000184342"/>
    </source>
</evidence>
<keyword evidence="1" id="KW-1133">Transmembrane helix</keyword>
<name>A0A1M6BEU4_9FIRM</name>
<proteinExistence type="predicted"/>
<sequence length="150" mass="16924">MNTGAIVFIISLVVLVSIIGALYFLSKRTEKKSKANQEALEAASQSMSFYIIDKKMMKIKDAGLPKIVYEQTPKYLRWTKVPVLKVKVGAKVMSLMCDEKIFPQLLPKQEVKASVSGIYVTAAKRIRGPVYEPKKKKGFFKGNFFKGNKR</sequence>
<keyword evidence="1" id="KW-0472">Membrane</keyword>
<accession>A0A1M6BEU4</accession>
<protein>
    <submittedName>
        <fullName evidence="2">Uncharacterized protein</fullName>
    </submittedName>
</protein>